<keyword evidence="1" id="KW-1133">Transmembrane helix</keyword>
<dbReference type="EMBL" id="BART01027017">
    <property type="protein sequence ID" value="GAH03572.1"/>
    <property type="molecule type" value="Genomic_DNA"/>
</dbReference>
<sequence>MAVDCETETPPEVVSSRFARIFGLEDPTPDAVRYVKIISVLLPAFALSFQISTTFWMIHMAETLGGGDYFAGLTLVGFLVVIQMAVQTALDYPT</sequence>
<organism evidence="2">
    <name type="scientific">marine sediment metagenome</name>
    <dbReference type="NCBI Taxonomy" id="412755"/>
    <lineage>
        <taxon>unclassified sequences</taxon>
        <taxon>metagenomes</taxon>
        <taxon>ecological metagenomes</taxon>
    </lineage>
</organism>
<protein>
    <submittedName>
        <fullName evidence="2">Uncharacterized protein</fullName>
    </submittedName>
</protein>
<evidence type="ECO:0000313" key="2">
    <source>
        <dbReference type="EMBL" id="GAH03572.1"/>
    </source>
</evidence>
<accession>X1C867</accession>
<gene>
    <name evidence="2" type="ORF">S01H4_48003</name>
</gene>
<feature type="non-terminal residue" evidence="2">
    <location>
        <position position="94"/>
    </location>
</feature>
<dbReference type="AlphaFoldDB" id="X1C867"/>
<keyword evidence="1" id="KW-0472">Membrane</keyword>
<name>X1C867_9ZZZZ</name>
<feature type="transmembrane region" description="Helical" evidence="1">
    <location>
        <begin position="70"/>
        <end position="90"/>
    </location>
</feature>
<feature type="transmembrane region" description="Helical" evidence="1">
    <location>
        <begin position="37"/>
        <end position="58"/>
    </location>
</feature>
<comment type="caution">
    <text evidence="2">The sequence shown here is derived from an EMBL/GenBank/DDBJ whole genome shotgun (WGS) entry which is preliminary data.</text>
</comment>
<keyword evidence="1" id="KW-0812">Transmembrane</keyword>
<proteinExistence type="predicted"/>
<reference evidence="2" key="1">
    <citation type="journal article" date="2014" name="Front. Microbiol.">
        <title>High frequency of phylogenetically diverse reductive dehalogenase-homologous genes in deep subseafloor sedimentary metagenomes.</title>
        <authorList>
            <person name="Kawai M."/>
            <person name="Futagami T."/>
            <person name="Toyoda A."/>
            <person name="Takaki Y."/>
            <person name="Nishi S."/>
            <person name="Hori S."/>
            <person name="Arai W."/>
            <person name="Tsubouchi T."/>
            <person name="Morono Y."/>
            <person name="Uchiyama I."/>
            <person name="Ito T."/>
            <person name="Fujiyama A."/>
            <person name="Inagaki F."/>
            <person name="Takami H."/>
        </authorList>
    </citation>
    <scope>NUCLEOTIDE SEQUENCE</scope>
    <source>
        <strain evidence="2">Expedition CK06-06</strain>
    </source>
</reference>
<evidence type="ECO:0000256" key="1">
    <source>
        <dbReference type="SAM" id="Phobius"/>
    </source>
</evidence>